<gene>
    <name evidence="8" type="ORF">A3F51_03205</name>
</gene>
<dbReference type="Pfam" id="PF01649">
    <property type="entry name" value="Ribosomal_S20p"/>
    <property type="match status" value="1"/>
</dbReference>
<dbReference type="SUPFAM" id="SSF46992">
    <property type="entry name" value="Ribosomal protein S20"/>
    <property type="match status" value="1"/>
</dbReference>
<evidence type="ECO:0000256" key="6">
    <source>
        <dbReference type="ARBA" id="ARBA00035136"/>
    </source>
</evidence>
<dbReference type="InterPro" id="IPR036510">
    <property type="entry name" value="Ribosomal_bS20_sf"/>
</dbReference>
<name>A0A1G2N0T7_9BACT</name>
<protein>
    <recommendedName>
        <fullName evidence="6">Small ribosomal subunit protein bS20</fullName>
    </recommendedName>
    <alternativeName>
        <fullName evidence="7">30S ribosomal protein S20</fullName>
    </alternativeName>
</protein>
<dbReference type="EMBL" id="MHRT01000001">
    <property type="protein sequence ID" value="OHA29708.1"/>
    <property type="molecule type" value="Genomic_DNA"/>
</dbReference>
<sequence length="87" mass="9880">MPITSSAHKALHASENKRVFNLRRKSAIEKQLKEFRKLVATKNKTEATKLVPTIYQALDKAVKTHYLKANTASRTKSRVMAALKKLM</sequence>
<keyword evidence="3" id="KW-0694">RNA-binding</keyword>
<dbReference type="GO" id="GO:0015935">
    <property type="term" value="C:small ribosomal subunit"/>
    <property type="evidence" value="ECO:0007669"/>
    <property type="project" value="TreeGrafter"/>
</dbReference>
<evidence type="ECO:0000256" key="5">
    <source>
        <dbReference type="ARBA" id="ARBA00023274"/>
    </source>
</evidence>
<evidence type="ECO:0000256" key="4">
    <source>
        <dbReference type="ARBA" id="ARBA00022980"/>
    </source>
</evidence>
<keyword evidence="4" id="KW-0689">Ribosomal protein</keyword>
<dbReference type="PANTHER" id="PTHR33398">
    <property type="entry name" value="30S RIBOSOMAL PROTEIN S20"/>
    <property type="match status" value="1"/>
</dbReference>
<dbReference type="AlphaFoldDB" id="A0A1G2N0T7"/>
<dbReference type="Proteomes" id="UP000178089">
    <property type="component" value="Unassembled WGS sequence"/>
</dbReference>
<proteinExistence type="inferred from homology"/>
<accession>A0A1G2N0T7</accession>
<dbReference type="NCBIfam" id="TIGR00029">
    <property type="entry name" value="S20"/>
    <property type="match status" value="1"/>
</dbReference>
<dbReference type="STRING" id="1802315.A3F51_03205"/>
<organism evidence="8 9">
    <name type="scientific">Candidatus Taylorbacteria bacterium RIFCSPHIGHO2_12_FULL_45_16</name>
    <dbReference type="NCBI Taxonomy" id="1802315"/>
    <lineage>
        <taxon>Bacteria</taxon>
        <taxon>Candidatus Tayloriibacteriota</taxon>
    </lineage>
</organism>
<dbReference type="GO" id="GO:0070181">
    <property type="term" value="F:small ribosomal subunit rRNA binding"/>
    <property type="evidence" value="ECO:0007669"/>
    <property type="project" value="TreeGrafter"/>
</dbReference>
<keyword evidence="2" id="KW-0699">rRNA-binding</keyword>
<reference evidence="8 9" key="1">
    <citation type="journal article" date="2016" name="Nat. Commun.">
        <title>Thousands of microbial genomes shed light on interconnected biogeochemical processes in an aquifer system.</title>
        <authorList>
            <person name="Anantharaman K."/>
            <person name="Brown C.T."/>
            <person name="Hug L.A."/>
            <person name="Sharon I."/>
            <person name="Castelle C.J."/>
            <person name="Probst A.J."/>
            <person name="Thomas B.C."/>
            <person name="Singh A."/>
            <person name="Wilkins M.J."/>
            <person name="Karaoz U."/>
            <person name="Brodie E.L."/>
            <person name="Williams K.H."/>
            <person name="Hubbard S.S."/>
            <person name="Banfield J.F."/>
        </authorList>
    </citation>
    <scope>NUCLEOTIDE SEQUENCE [LARGE SCALE GENOMIC DNA]</scope>
</reference>
<comment type="caution">
    <text evidence="8">The sequence shown here is derived from an EMBL/GenBank/DDBJ whole genome shotgun (WGS) entry which is preliminary data.</text>
</comment>
<evidence type="ECO:0000313" key="9">
    <source>
        <dbReference type="Proteomes" id="UP000178089"/>
    </source>
</evidence>
<keyword evidence="5" id="KW-0687">Ribonucleoprotein</keyword>
<evidence type="ECO:0000256" key="3">
    <source>
        <dbReference type="ARBA" id="ARBA00022884"/>
    </source>
</evidence>
<evidence type="ECO:0000256" key="1">
    <source>
        <dbReference type="ARBA" id="ARBA00007634"/>
    </source>
</evidence>
<dbReference type="GO" id="GO:0006412">
    <property type="term" value="P:translation"/>
    <property type="evidence" value="ECO:0007669"/>
    <property type="project" value="InterPro"/>
</dbReference>
<evidence type="ECO:0000313" key="8">
    <source>
        <dbReference type="EMBL" id="OHA29708.1"/>
    </source>
</evidence>
<dbReference type="InterPro" id="IPR002583">
    <property type="entry name" value="Ribosomal_bS20"/>
</dbReference>
<dbReference type="GO" id="GO:0003735">
    <property type="term" value="F:structural constituent of ribosome"/>
    <property type="evidence" value="ECO:0007669"/>
    <property type="project" value="InterPro"/>
</dbReference>
<evidence type="ECO:0000256" key="2">
    <source>
        <dbReference type="ARBA" id="ARBA00022730"/>
    </source>
</evidence>
<comment type="similarity">
    <text evidence="1">Belongs to the bacterial ribosomal protein bS20 family.</text>
</comment>
<dbReference type="Gene3D" id="1.20.58.110">
    <property type="entry name" value="Ribosomal protein S20"/>
    <property type="match status" value="1"/>
</dbReference>
<evidence type="ECO:0000256" key="7">
    <source>
        <dbReference type="ARBA" id="ARBA00035343"/>
    </source>
</evidence>
<dbReference type="PANTHER" id="PTHR33398:SF1">
    <property type="entry name" value="SMALL RIBOSOMAL SUBUNIT PROTEIN BS20C"/>
    <property type="match status" value="1"/>
</dbReference>